<evidence type="ECO:0000256" key="4">
    <source>
        <dbReference type="ARBA" id="ARBA00023134"/>
    </source>
</evidence>
<keyword evidence="4 5" id="KW-0342">GTP-binding</keyword>
<reference evidence="7" key="1">
    <citation type="submission" date="2016-04" db="EMBL/GenBank/DDBJ databases">
        <title>Cephalotus genome sequencing.</title>
        <authorList>
            <person name="Fukushima K."/>
            <person name="Hasebe M."/>
            <person name="Fang X."/>
        </authorList>
    </citation>
    <scope>NUCLEOTIDE SEQUENCE [LARGE SCALE GENOMIC DNA]</scope>
    <source>
        <strain evidence="7">cv. St1</strain>
    </source>
</reference>
<dbReference type="PANTHER" id="PTHR21231:SF7">
    <property type="entry name" value="GPN-LOOP GTPASE 3"/>
    <property type="match status" value="1"/>
</dbReference>
<dbReference type="STRING" id="3775.A0A1Q3BRA3"/>
<dbReference type="GO" id="GO:0005525">
    <property type="term" value="F:GTP binding"/>
    <property type="evidence" value="ECO:0007669"/>
    <property type="project" value="UniProtKB-KW"/>
</dbReference>
<dbReference type="InterPro" id="IPR004130">
    <property type="entry name" value="Gpn"/>
</dbReference>
<dbReference type="PANTHER" id="PTHR21231">
    <property type="entry name" value="XPA-BINDING PROTEIN 1-RELATED"/>
    <property type="match status" value="1"/>
</dbReference>
<dbReference type="InterPro" id="IPR027417">
    <property type="entry name" value="P-loop_NTPase"/>
</dbReference>
<evidence type="ECO:0000256" key="5">
    <source>
        <dbReference type="RuleBase" id="RU365059"/>
    </source>
</evidence>
<dbReference type="AlphaFoldDB" id="A0A1Q3BRA3"/>
<proteinExistence type="inferred from homology"/>
<comment type="similarity">
    <text evidence="1 5">Belongs to the GPN-loop GTPase family.</text>
</comment>
<evidence type="ECO:0000256" key="1">
    <source>
        <dbReference type="ARBA" id="ARBA00005290"/>
    </source>
</evidence>
<dbReference type="Proteomes" id="UP000187406">
    <property type="component" value="Unassembled WGS sequence"/>
</dbReference>
<comment type="subunit">
    <text evidence="5">Binds to RNA polymerase II (RNAPII).</text>
</comment>
<evidence type="ECO:0000313" key="6">
    <source>
        <dbReference type="EMBL" id="GAV70561.1"/>
    </source>
</evidence>
<dbReference type="EMBL" id="BDDD01000822">
    <property type="protein sequence ID" value="GAV70561.1"/>
    <property type="molecule type" value="Genomic_DNA"/>
</dbReference>
<keyword evidence="3 5" id="KW-0378">Hydrolase</keyword>
<name>A0A1Q3BRA3_CEPFO</name>
<evidence type="ECO:0000256" key="2">
    <source>
        <dbReference type="ARBA" id="ARBA00022741"/>
    </source>
</evidence>
<dbReference type="InParanoid" id="A0A1Q3BRA3"/>
<keyword evidence="7" id="KW-1185">Reference proteome</keyword>
<protein>
    <recommendedName>
        <fullName evidence="5">GPN-loop GTPase 3</fullName>
    </recommendedName>
</protein>
<organism evidence="6 7">
    <name type="scientific">Cephalotus follicularis</name>
    <name type="common">Albany pitcher plant</name>
    <dbReference type="NCBI Taxonomy" id="3775"/>
    <lineage>
        <taxon>Eukaryota</taxon>
        <taxon>Viridiplantae</taxon>
        <taxon>Streptophyta</taxon>
        <taxon>Embryophyta</taxon>
        <taxon>Tracheophyta</taxon>
        <taxon>Spermatophyta</taxon>
        <taxon>Magnoliopsida</taxon>
        <taxon>eudicotyledons</taxon>
        <taxon>Gunneridae</taxon>
        <taxon>Pentapetalae</taxon>
        <taxon>rosids</taxon>
        <taxon>fabids</taxon>
        <taxon>Oxalidales</taxon>
        <taxon>Cephalotaceae</taxon>
        <taxon>Cephalotus</taxon>
    </lineage>
</organism>
<dbReference type="OrthoDB" id="5839at2759"/>
<dbReference type="Gene3D" id="3.40.50.300">
    <property type="entry name" value="P-loop containing nucleotide triphosphate hydrolases"/>
    <property type="match status" value="1"/>
</dbReference>
<dbReference type="Pfam" id="PF03029">
    <property type="entry name" value="ATP_bind_1"/>
    <property type="match status" value="1"/>
</dbReference>
<keyword evidence="2 5" id="KW-0547">Nucleotide-binding</keyword>
<sequence>MDIRELISLDDVMEELGLGPNGGPMYCMEYPLYIKLFFLFLKELDNYLDDDYLVFDCPGIYACFILCGTS</sequence>
<accession>A0A1Q3BRA3</accession>
<gene>
    <name evidence="6" type="ORF">CFOL_v3_14059</name>
</gene>
<comment type="function">
    <text evidence="5">Small GTPase required for proper nuclear import of RNA polymerase II and III (RNAPII and RNAPIII). May act at an RNAP assembly step prior to nuclear import.</text>
</comment>
<evidence type="ECO:0000313" key="7">
    <source>
        <dbReference type="Proteomes" id="UP000187406"/>
    </source>
</evidence>
<dbReference type="GO" id="GO:0003924">
    <property type="term" value="F:GTPase activity"/>
    <property type="evidence" value="ECO:0007669"/>
    <property type="project" value="TreeGrafter"/>
</dbReference>
<comment type="caution">
    <text evidence="6">The sequence shown here is derived from an EMBL/GenBank/DDBJ whole genome shotgun (WGS) entry which is preliminary data.</text>
</comment>
<evidence type="ECO:0000256" key="3">
    <source>
        <dbReference type="ARBA" id="ARBA00022801"/>
    </source>
</evidence>
<dbReference type="SUPFAM" id="SSF52540">
    <property type="entry name" value="P-loop containing nucleoside triphosphate hydrolases"/>
    <property type="match status" value="1"/>
</dbReference>